<dbReference type="Pfam" id="PF01381">
    <property type="entry name" value="HTH_3"/>
    <property type="match status" value="1"/>
</dbReference>
<dbReference type="STRING" id="341036.SAMN05660649_04605"/>
<evidence type="ECO:0000313" key="3">
    <source>
        <dbReference type="Proteomes" id="UP000199337"/>
    </source>
</evidence>
<dbReference type="Proteomes" id="UP000199337">
    <property type="component" value="Unassembled WGS sequence"/>
</dbReference>
<dbReference type="PROSITE" id="PS50943">
    <property type="entry name" value="HTH_CROC1"/>
    <property type="match status" value="1"/>
</dbReference>
<dbReference type="SUPFAM" id="SSF47413">
    <property type="entry name" value="lambda repressor-like DNA-binding domains"/>
    <property type="match status" value="1"/>
</dbReference>
<dbReference type="InterPro" id="IPR009241">
    <property type="entry name" value="HigB-like"/>
</dbReference>
<feature type="domain" description="HTH cro/C1-type" evidence="1">
    <location>
        <begin position="154"/>
        <end position="209"/>
    </location>
</feature>
<protein>
    <submittedName>
        <fullName evidence="2">Predicted transcriptional regulator with C-terminal CBS domains</fullName>
    </submittedName>
</protein>
<dbReference type="CDD" id="cd00093">
    <property type="entry name" value="HTH_XRE"/>
    <property type="match status" value="1"/>
</dbReference>
<dbReference type="Gene3D" id="1.10.260.40">
    <property type="entry name" value="lambda repressor-like DNA-binding domains"/>
    <property type="match status" value="1"/>
</dbReference>
<dbReference type="SMART" id="SM00530">
    <property type="entry name" value="HTH_XRE"/>
    <property type="match status" value="1"/>
</dbReference>
<dbReference type="InterPro" id="IPR010982">
    <property type="entry name" value="Lambda_DNA-bd_dom_sf"/>
</dbReference>
<accession>A0A1I2YU47</accession>
<name>A0A1I2YU47_9FIRM</name>
<reference evidence="3" key="1">
    <citation type="submission" date="2016-10" db="EMBL/GenBank/DDBJ databases">
        <authorList>
            <person name="Varghese N."/>
            <person name="Submissions S."/>
        </authorList>
    </citation>
    <scope>NUCLEOTIDE SEQUENCE [LARGE SCALE GENOMIC DNA]</scope>
    <source>
        <strain evidence="3">DSM 17038</strain>
    </source>
</reference>
<dbReference type="GO" id="GO:0003677">
    <property type="term" value="F:DNA binding"/>
    <property type="evidence" value="ECO:0007669"/>
    <property type="project" value="InterPro"/>
</dbReference>
<evidence type="ECO:0000313" key="2">
    <source>
        <dbReference type="EMBL" id="SFH29177.1"/>
    </source>
</evidence>
<proteinExistence type="predicted"/>
<sequence>MDWQVEYYKKENGDIPVLDFLLSLEAKIRAKAFSEIELLEKHGHELREPYVKPIKGKDLFELESNSRRISAGYSISKTARRLLCCFMVSPKKLKKLRQERLNGHCVIKKIMKEGATMSKAGAKFFEVKELLMKDEEFKAEYEKLKPRYDVISQIIEARTSQNITQEELALRVGTQKSNISRLESGKYNPSLDFLSKVARSLGKEVQITLK</sequence>
<organism evidence="2 3">
    <name type="scientific">Desulfotruncus arcticus DSM 17038</name>
    <dbReference type="NCBI Taxonomy" id="1121424"/>
    <lineage>
        <taxon>Bacteria</taxon>
        <taxon>Bacillati</taxon>
        <taxon>Bacillota</taxon>
        <taxon>Clostridia</taxon>
        <taxon>Eubacteriales</taxon>
        <taxon>Desulfallaceae</taxon>
        <taxon>Desulfotruncus</taxon>
    </lineage>
</organism>
<dbReference type="AlphaFoldDB" id="A0A1I2YU47"/>
<evidence type="ECO:0000259" key="1">
    <source>
        <dbReference type="PROSITE" id="PS50943"/>
    </source>
</evidence>
<gene>
    <name evidence="2" type="ORF">SAMN05660649_04605</name>
</gene>
<dbReference type="InterPro" id="IPR001387">
    <property type="entry name" value="Cro/C1-type_HTH"/>
</dbReference>
<keyword evidence="3" id="KW-1185">Reference proteome</keyword>
<dbReference type="Pfam" id="PF05973">
    <property type="entry name" value="Gp49"/>
    <property type="match status" value="1"/>
</dbReference>
<dbReference type="EMBL" id="FOOX01000023">
    <property type="protein sequence ID" value="SFH29177.1"/>
    <property type="molecule type" value="Genomic_DNA"/>
</dbReference>